<dbReference type="EMBL" id="UOGA01000144">
    <property type="protein sequence ID" value="VAX19051.1"/>
    <property type="molecule type" value="Genomic_DNA"/>
</dbReference>
<evidence type="ECO:0000256" key="1">
    <source>
        <dbReference type="ARBA" id="ARBA00008164"/>
    </source>
</evidence>
<reference evidence="3" key="1">
    <citation type="submission" date="2018-06" db="EMBL/GenBank/DDBJ databases">
        <authorList>
            <person name="Zhirakovskaya E."/>
        </authorList>
    </citation>
    <scope>NUCLEOTIDE SEQUENCE</scope>
</reference>
<dbReference type="PRINTS" id="PR00721">
    <property type="entry name" value="STOMATIN"/>
</dbReference>
<dbReference type="InterPro" id="IPR001972">
    <property type="entry name" value="Stomatin_HflK_fam"/>
</dbReference>
<dbReference type="PANTHER" id="PTHR10264">
    <property type="entry name" value="BAND 7 PROTEIN-RELATED"/>
    <property type="match status" value="1"/>
</dbReference>
<dbReference type="GO" id="GO:0008233">
    <property type="term" value="F:peptidase activity"/>
    <property type="evidence" value="ECO:0007669"/>
    <property type="project" value="UniProtKB-KW"/>
</dbReference>
<dbReference type="InterPro" id="IPR036013">
    <property type="entry name" value="Band_7/SPFH_dom_sf"/>
</dbReference>
<protein>
    <submittedName>
        <fullName evidence="3">Stomatin/prohibitin-family membrane protease subunit aq_911</fullName>
    </submittedName>
</protein>
<evidence type="ECO:0000313" key="3">
    <source>
        <dbReference type="EMBL" id="VAX19051.1"/>
    </source>
</evidence>
<comment type="similarity">
    <text evidence="1">Belongs to the band 7/mec-2 family.</text>
</comment>
<dbReference type="InterPro" id="IPR001107">
    <property type="entry name" value="Band_7"/>
</dbReference>
<dbReference type="GO" id="GO:0006508">
    <property type="term" value="P:proteolysis"/>
    <property type="evidence" value="ECO:0007669"/>
    <property type="project" value="UniProtKB-KW"/>
</dbReference>
<dbReference type="GO" id="GO:0098552">
    <property type="term" value="C:side of membrane"/>
    <property type="evidence" value="ECO:0007669"/>
    <property type="project" value="UniProtKB-ARBA"/>
</dbReference>
<dbReference type="CDD" id="cd08826">
    <property type="entry name" value="SPFH_eoslipins_u1"/>
    <property type="match status" value="1"/>
</dbReference>
<accession>A0A3B1BX16</accession>
<feature type="domain" description="Band 7" evidence="2">
    <location>
        <begin position="17"/>
        <end position="174"/>
    </location>
</feature>
<dbReference type="InterPro" id="IPR043202">
    <property type="entry name" value="Band-7_stomatin-like"/>
</dbReference>
<dbReference type="Gene3D" id="6.10.250.2090">
    <property type="match status" value="1"/>
</dbReference>
<name>A0A3B1BX16_9ZZZZ</name>
<proteinExistence type="inferred from homology"/>
<keyword evidence="3" id="KW-0645">Protease</keyword>
<dbReference type="AlphaFoldDB" id="A0A3B1BX16"/>
<keyword evidence="3" id="KW-0378">Hydrolase</keyword>
<dbReference type="Gene3D" id="3.30.479.30">
    <property type="entry name" value="Band 7 domain"/>
    <property type="match status" value="1"/>
</dbReference>
<dbReference type="Pfam" id="PF01145">
    <property type="entry name" value="Band_7"/>
    <property type="match status" value="1"/>
</dbReference>
<gene>
    <name evidence="3" type="ORF">MNBD_NITROSPINAE04-1620</name>
</gene>
<evidence type="ECO:0000259" key="2">
    <source>
        <dbReference type="SMART" id="SM00244"/>
    </source>
</evidence>
<dbReference type="SMART" id="SM00244">
    <property type="entry name" value="PHB"/>
    <property type="match status" value="1"/>
</dbReference>
<dbReference type="FunFam" id="3.30.479.30:FF:000004">
    <property type="entry name" value="Putative membrane protease family, stomatin"/>
    <property type="match status" value="1"/>
</dbReference>
<dbReference type="PANTHER" id="PTHR10264:SF19">
    <property type="entry name" value="AT06885P-RELATED"/>
    <property type="match status" value="1"/>
</dbReference>
<organism evidence="3">
    <name type="scientific">hydrothermal vent metagenome</name>
    <dbReference type="NCBI Taxonomy" id="652676"/>
    <lineage>
        <taxon>unclassified sequences</taxon>
        <taxon>metagenomes</taxon>
        <taxon>ecological metagenomes</taxon>
    </lineage>
</organism>
<dbReference type="SUPFAM" id="SSF117892">
    <property type="entry name" value="Band 7/SPFH domain"/>
    <property type="match status" value="1"/>
</dbReference>
<dbReference type="GO" id="GO:0005886">
    <property type="term" value="C:plasma membrane"/>
    <property type="evidence" value="ECO:0007669"/>
    <property type="project" value="InterPro"/>
</dbReference>
<sequence>MTGMFAAIVAAVVILLSAFRVLNEYERAVVFRLGRFYRVKGPGLIILIPLIDKMMRTSLRLVALDVPSQDIITRDNVSVKVNAVVYFRVLDPEKAIIQVEDFFYATGQLSQTSLRSVLGGVELDELLSERDKINTELQELLDRRTDPWGIKVANVEIKHVDLPTEMQRAMAKQAEAERERRAKIINAQGEFQAAEKLAAAAEIIEKRPAALTLRYLQTIREISHENATNTIIPLPMDFITPFMKIMEVKGKENA</sequence>